<gene>
    <name evidence="3" type="ORF">Dsin_022855</name>
</gene>
<dbReference type="PANTHER" id="PTHR48048:SF76">
    <property type="entry name" value="UDP-GLYCOSYLTRANSFERASE 708D1-LIKE"/>
    <property type="match status" value="1"/>
</dbReference>
<evidence type="ECO:0000313" key="3">
    <source>
        <dbReference type="EMBL" id="KAK3199440.1"/>
    </source>
</evidence>
<keyword evidence="4" id="KW-1185">Reference proteome</keyword>
<dbReference type="EMBL" id="JANJYJ010000007">
    <property type="protein sequence ID" value="KAK3199440.1"/>
    <property type="molecule type" value="Genomic_DNA"/>
</dbReference>
<dbReference type="SUPFAM" id="SSF53756">
    <property type="entry name" value="UDP-Glycosyltransferase/glycogen phosphorylase"/>
    <property type="match status" value="1"/>
</dbReference>
<comment type="caution">
    <text evidence="3">The sequence shown here is derived from an EMBL/GenBank/DDBJ whole genome shotgun (WGS) entry which is preliminary data.</text>
</comment>
<reference evidence="3" key="1">
    <citation type="journal article" date="2023" name="Plant J.">
        <title>Genome sequences and population genomics provide insights into the demographic history, inbreeding, and mutation load of two 'living fossil' tree species of Dipteronia.</title>
        <authorList>
            <person name="Feng Y."/>
            <person name="Comes H.P."/>
            <person name="Chen J."/>
            <person name="Zhu S."/>
            <person name="Lu R."/>
            <person name="Zhang X."/>
            <person name="Li P."/>
            <person name="Qiu J."/>
            <person name="Olsen K.M."/>
            <person name="Qiu Y."/>
        </authorList>
    </citation>
    <scope>NUCLEOTIDE SEQUENCE</scope>
    <source>
        <strain evidence="3">NBL</strain>
    </source>
</reference>
<dbReference type="AlphaFoldDB" id="A0AAE0A2B9"/>
<proteinExistence type="inferred from homology"/>
<evidence type="ECO:0000313" key="4">
    <source>
        <dbReference type="Proteomes" id="UP001281410"/>
    </source>
</evidence>
<dbReference type="Gene3D" id="3.40.50.2000">
    <property type="entry name" value="Glycogen Phosphorylase B"/>
    <property type="match status" value="2"/>
</dbReference>
<evidence type="ECO:0000256" key="1">
    <source>
        <dbReference type="ARBA" id="ARBA00009995"/>
    </source>
</evidence>
<protein>
    <submittedName>
        <fullName evidence="3">Uncharacterized protein</fullName>
    </submittedName>
</protein>
<accession>A0AAE0A2B9</accession>
<organism evidence="3 4">
    <name type="scientific">Dipteronia sinensis</name>
    <dbReference type="NCBI Taxonomy" id="43782"/>
    <lineage>
        <taxon>Eukaryota</taxon>
        <taxon>Viridiplantae</taxon>
        <taxon>Streptophyta</taxon>
        <taxon>Embryophyta</taxon>
        <taxon>Tracheophyta</taxon>
        <taxon>Spermatophyta</taxon>
        <taxon>Magnoliopsida</taxon>
        <taxon>eudicotyledons</taxon>
        <taxon>Gunneridae</taxon>
        <taxon>Pentapetalae</taxon>
        <taxon>rosids</taxon>
        <taxon>malvids</taxon>
        <taxon>Sapindales</taxon>
        <taxon>Sapindaceae</taxon>
        <taxon>Hippocastanoideae</taxon>
        <taxon>Acereae</taxon>
        <taxon>Dipteronia</taxon>
    </lineage>
</organism>
<evidence type="ECO:0000256" key="2">
    <source>
        <dbReference type="ARBA" id="ARBA00022676"/>
    </source>
</evidence>
<name>A0AAE0A2B9_9ROSI</name>
<sequence length="100" mass="11190">MWLGVRVLAWPQHGDQKINASLVERIGLGIWESSWGWGGKDIVKGQQIAEKVSELMGNELLRMKAVSVREKARAGMELGGTSEKMKALAKLIETWQKDRS</sequence>
<keyword evidence="2" id="KW-0328">Glycosyltransferase</keyword>
<keyword evidence="2" id="KW-0808">Transferase</keyword>
<dbReference type="Proteomes" id="UP001281410">
    <property type="component" value="Unassembled WGS sequence"/>
</dbReference>
<comment type="similarity">
    <text evidence="1">Belongs to the UDP-glycosyltransferase family.</text>
</comment>
<dbReference type="InterPro" id="IPR050481">
    <property type="entry name" value="UDP-glycosyltransf_plant"/>
</dbReference>
<dbReference type="GO" id="GO:0035251">
    <property type="term" value="F:UDP-glucosyltransferase activity"/>
    <property type="evidence" value="ECO:0007669"/>
    <property type="project" value="InterPro"/>
</dbReference>
<dbReference type="PANTHER" id="PTHR48048">
    <property type="entry name" value="GLYCOSYLTRANSFERASE"/>
    <property type="match status" value="1"/>
</dbReference>